<dbReference type="EMBL" id="JACVVX010000017">
    <property type="protein sequence ID" value="MBD0417528.1"/>
    <property type="molecule type" value="Genomic_DNA"/>
</dbReference>
<feature type="signal peptide" evidence="3">
    <location>
        <begin position="1"/>
        <end position="32"/>
    </location>
</feature>
<evidence type="ECO:0000256" key="1">
    <source>
        <dbReference type="ARBA" id="ARBA00004418"/>
    </source>
</evidence>
<evidence type="ECO:0000256" key="3">
    <source>
        <dbReference type="SAM" id="SignalP"/>
    </source>
</evidence>
<sequence>MTQGTRYGKLLSVAIARTFAGLMMAIAGPAFAQTDKTLTVAIGAEPATMLPRDACRYETNFITDNIYERLTRRQPDGTVVGWLAESFEQTGDLTWRFKLRPGVSFSNGEPLNASAVVETIKYYFNPDVASRCRGDYSTIESATKVDDMTVDIKTKTVDPTIPSRLLKLYVIAPNWLNTTSDEVTATSAVGTGPYTFDEWTKGDHITLKANPTYWGEEKPTIDTVRIVARAEAAVRAAMVQAGEADIAVNISQEQAQPLPKSVTEHTTEAVFVRLNVQNPVLSDVKVRKAIAEAIDTDSIREALYPGVSTPLNGQIVRPSALGHNSDLAPYPFNVDNAKSLADAAGASGKELKLVVRTDLIPNVSELAEAMQGMLQEAGLKITLVPMEAAPWRDLLFANKEGQERTDMIIISASNIQFDTSRVMNFYYGTGQFSHSDDAAFQADMDKAGVLSGDERAAAYRKLWAEAYDKYWVVPVFGIDYIHGLSERTEWAPRDDGFVYFNTMKLSQ</sequence>
<feature type="domain" description="Solute-binding protein family 5" evidence="4">
    <location>
        <begin position="78"/>
        <end position="431"/>
    </location>
</feature>
<evidence type="ECO:0000313" key="6">
    <source>
        <dbReference type="Proteomes" id="UP000643405"/>
    </source>
</evidence>
<dbReference type="GO" id="GO:0043190">
    <property type="term" value="C:ATP-binding cassette (ABC) transporter complex"/>
    <property type="evidence" value="ECO:0007669"/>
    <property type="project" value="InterPro"/>
</dbReference>
<dbReference type="Pfam" id="PF00496">
    <property type="entry name" value="SBP_bac_5"/>
    <property type="match status" value="1"/>
</dbReference>
<reference evidence="5" key="1">
    <citation type="submission" date="2020-09" db="EMBL/GenBank/DDBJ databases">
        <title>Genome seq and assembly of Tianweitania sp.</title>
        <authorList>
            <person name="Chhetri G."/>
        </authorList>
    </citation>
    <scope>NUCLEOTIDE SEQUENCE</scope>
    <source>
        <strain evidence="5">Rool2</strain>
    </source>
</reference>
<proteinExistence type="inferred from homology"/>
<evidence type="ECO:0000256" key="2">
    <source>
        <dbReference type="ARBA" id="ARBA00005695"/>
    </source>
</evidence>
<name>A0A8J6PNA4_9HYPH</name>
<dbReference type="PANTHER" id="PTHR30290">
    <property type="entry name" value="PERIPLASMIC BINDING COMPONENT OF ABC TRANSPORTER"/>
    <property type="match status" value="1"/>
</dbReference>
<organism evidence="5 6">
    <name type="scientific">Oryzicola mucosus</name>
    <dbReference type="NCBI Taxonomy" id="2767425"/>
    <lineage>
        <taxon>Bacteria</taxon>
        <taxon>Pseudomonadati</taxon>
        <taxon>Pseudomonadota</taxon>
        <taxon>Alphaproteobacteria</taxon>
        <taxon>Hyphomicrobiales</taxon>
        <taxon>Phyllobacteriaceae</taxon>
        <taxon>Oryzicola</taxon>
    </lineage>
</organism>
<evidence type="ECO:0000259" key="4">
    <source>
        <dbReference type="Pfam" id="PF00496"/>
    </source>
</evidence>
<feature type="chain" id="PRO_5035180544" description="Solute-binding protein family 5 domain-containing protein" evidence="3">
    <location>
        <begin position="33"/>
        <end position="507"/>
    </location>
</feature>
<evidence type="ECO:0000313" key="5">
    <source>
        <dbReference type="EMBL" id="MBD0417528.1"/>
    </source>
</evidence>
<keyword evidence="6" id="KW-1185">Reference proteome</keyword>
<dbReference type="Gene3D" id="3.40.190.10">
    <property type="entry name" value="Periplasmic binding protein-like II"/>
    <property type="match status" value="1"/>
</dbReference>
<comment type="caution">
    <text evidence="5">The sequence shown here is derived from an EMBL/GenBank/DDBJ whole genome shotgun (WGS) entry which is preliminary data.</text>
</comment>
<dbReference type="SUPFAM" id="SSF53850">
    <property type="entry name" value="Periplasmic binding protein-like II"/>
    <property type="match status" value="1"/>
</dbReference>
<dbReference type="PIRSF" id="PIRSF002741">
    <property type="entry name" value="MppA"/>
    <property type="match status" value="1"/>
</dbReference>
<dbReference type="Proteomes" id="UP000643405">
    <property type="component" value="Unassembled WGS sequence"/>
</dbReference>
<protein>
    <recommendedName>
        <fullName evidence="4">Solute-binding protein family 5 domain-containing protein</fullName>
    </recommendedName>
</protein>
<dbReference type="InterPro" id="IPR030678">
    <property type="entry name" value="Peptide/Ni-bd"/>
</dbReference>
<dbReference type="RefSeq" id="WP_188166967.1">
    <property type="nucleotide sequence ID" value="NZ_JACVVX010000017.1"/>
</dbReference>
<dbReference type="Gene3D" id="3.10.105.10">
    <property type="entry name" value="Dipeptide-binding Protein, Domain 3"/>
    <property type="match status" value="1"/>
</dbReference>
<comment type="subcellular location">
    <subcellularLocation>
        <location evidence="1">Periplasm</location>
    </subcellularLocation>
</comment>
<dbReference type="GO" id="GO:1904680">
    <property type="term" value="F:peptide transmembrane transporter activity"/>
    <property type="evidence" value="ECO:0007669"/>
    <property type="project" value="TreeGrafter"/>
</dbReference>
<dbReference type="InterPro" id="IPR039424">
    <property type="entry name" value="SBP_5"/>
</dbReference>
<gene>
    <name evidence="5" type="ORF">ICI42_23115</name>
</gene>
<dbReference type="AlphaFoldDB" id="A0A8J6PNA4"/>
<comment type="similarity">
    <text evidence="2">Belongs to the bacterial solute-binding protein 5 family.</text>
</comment>
<keyword evidence="3" id="KW-0732">Signal</keyword>
<dbReference type="InterPro" id="IPR000914">
    <property type="entry name" value="SBP_5_dom"/>
</dbReference>
<accession>A0A8J6PNA4</accession>
<dbReference type="GO" id="GO:0030288">
    <property type="term" value="C:outer membrane-bounded periplasmic space"/>
    <property type="evidence" value="ECO:0007669"/>
    <property type="project" value="UniProtKB-ARBA"/>
</dbReference>
<dbReference type="GO" id="GO:0015833">
    <property type="term" value="P:peptide transport"/>
    <property type="evidence" value="ECO:0007669"/>
    <property type="project" value="TreeGrafter"/>
</dbReference>
<dbReference type="Gene3D" id="3.90.76.10">
    <property type="entry name" value="Dipeptide-binding Protein, Domain 1"/>
    <property type="match status" value="1"/>
</dbReference>